<dbReference type="InterPro" id="IPR044922">
    <property type="entry name" value="DUF2063_N_sf"/>
</dbReference>
<proteinExistence type="predicted"/>
<evidence type="ECO:0000313" key="2">
    <source>
        <dbReference type="EMBL" id="RVT49624.1"/>
    </source>
</evidence>
<reference evidence="2 3" key="1">
    <citation type="submission" date="2019-01" db="EMBL/GenBank/DDBJ databases">
        <authorList>
            <person name="Chen W.-M."/>
        </authorList>
    </citation>
    <scope>NUCLEOTIDE SEQUENCE [LARGE SCALE GENOMIC DNA]</scope>
    <source>
        <strain evidence="2 3">ICH-3</strain>
    </source>
</reference>
<dbReference type="Pfam" id="PF09836">
    <property type="entry name" value="DUF2063"/>
    <property type="match status" value="1"/>
</dbReference>
<feature type="domain" description="Putative DNA-binding" evidence="1">
    <location>
        <begin position="9"/>
        <end position="100"/>
    </location>
</feature>
<gene>
    <name evidence="2" type="ORF">ENE75_18410</name>
</gene>
<dbReference type="AlphaFoldDB" id="A0A3S2U6Z1"/>
<dbReference type="EMBL" id="SACT01000007">
    <property type="protein sequence ID" value="RVT49624.1"/>
    <property type="molecule type" value="Genomic_DNA"/>
</dbReference>
<keyword evidence="3" id="KW-1185">Reference proteome</keyword>
<dbReference type="RefSeq" id="WP_128199796.1">
    <property type="nucleotide sequence ID" value="NZ_SACT01000007.1"/>
</dbReference>
<comment type="caution">
    <text evidence="2">The sequence shown here is derived from an EMBL/GenBank/DDBJ whole genome shotgun (WGS) entry which is preliminary data.</text>
</comment>
<evidence type="ECO:0000313" key="3">
    <source>
        <dbReference type="Proteomes" id="UP000288178"/>
    </source>
</evidence>
<protein>
    <submittedName>
        <fullName evidence="2">DUF2063 domain-containing protein</fullName>
    </submittedName>
</protein>
<dbReference type="Proteomes" id="UP000288178">
    <property type="component" value="Unassembled WGS sequence"/>
</dbReference>
<accession>A0A3S2U6Z1</accession>
<sequence>MTTTPARPTQRAFARALLDPACPPPSGLCTWNGSDPGPRLDVYRNNVVVSLVAALADTFPVVQQLVGGEFFEAMVRLYICESPPTSPVLTDYGDGFADWVHHFEPATTLPYLADMARLERARVRAFHAADIEPVPPQAWQAVLSDPSRLVGCSLSLHPSLAIVHSAYALVSLWQAHQHDNPDTIDAAVAAVTLDHAEQALVWRDGDAVLVQPVAPTTAAFVLALRAGQPLGTAIEQLAGAELAAPLGLLVGHRLVTHIQSNGEQP</sequence>
<organism evidence="2 3">
    <name type="scientific">Rubrivivax albus</name>
    <dbReference type="NCBI Taxonomy" id="2499835"/>
    <lineage>
        <taxon>Bacteria</taxon>
        <taxon>Pseudomonadati</taxon>
        <taxon>Pseudomonadota</taxon>
        <taxon>Betaproteobacteria</taxon>
        <taxon>Burkholderiales</taxon>
        <taxon>Sphaerotilaceae</taxon>
        <taxon>Rubrivivax</taxon>
    </lineage>
</organism>
<name>A0A3S2U6Z1_9BURK</name>
<dbReference type="Gene3D" id="1.10.150.690">
    <property type="entry name" value="DUF2063"/>
    <property type="match status" value="1"/>
</dbReference>
<dbReference type="OrthoDB" id="4146344at2"/>
<dbReference type="InterPro" id="IPR018640">
    <property type="entry name" value="DUF2063"/>
</dbReference>
<evidence type="ECO:0000259" key="1">
    <source>
        <dbReference type="Pfam" id="PF09836"/>
    </source>
</evidence>